<feature type="domain" description="C2H2-type" evidence="8">
    <location>
        <begin position="526"/>
        <end position="553"/>
    </location>
</feature>
<reference evidence="11" key="3">
    <citation type="submission" date="2021-02" db="UniProtKB">
        <authorList>
            <consortium name="EnsemblMetazoa"/>
        </authorList>
    </citation>
    <scope>IDENTIFICATION</scope>
    <source>
        <strain evidence="11">USDA</strain>
    </source>
</reference>
<dbReference type="VEuPathDB" id="VectorBase:PHUM210780"/>
<evidence type="ECO:0000256" key="1">
    <source>
        <dbReference type="ARBA" id="ARBA00022723"/>
    </source>
</evidence>
<dbReference type="SMART" id="SM00868">
    <property type="entry name" value="zf-AD"/>
    <property type="match status" value="2"/>
</dbReference>
<evidence type="ECO:0000256" key="2">
    <source>
        <dbReference type="ARBA" id="ARBA00022737"/>
    </source>
</evidence>
<reference evidence="10" key="2">
    <citation type="submission" date="2007-04" db="EMBL/GenBank/DDBJ databases">
        <title>The genome of the human body louse.</title>
        <authorList>
            <consortium name="The Human Body Louse Genome Consortium"/>
            <person name="Kirkness E."/>
            <person name="Walenz B."/>
            <person name="Hass B."/>
            <person name="Bruggner R."/>
            <person name="Strausberg R."/>
        </authorList>
    </citation>
    <scope>NUCLEOTIDE SEQUENCE</scope>
    <source>
        <strain evidence="10">USDA</strain>
    </source>
</reference>
<dbReference type="CTD" id="8237394"/>
<evidence type="ECO:0000256" key="4">
    <source>
        <dbReference type="ARBA" id="ARBA00022833"/>
    </source>
</evidence>
<dbReference type="PANTHER" id="PTHR24379">
    <property type="entry name" value="KRAB AND ZINC FINGER DOMAIN-CONTAINING"/>
    <property type="match status" value="1"/>
</dbReference>
<feature type="region of interest" description="Disordered" evidence="7">
    <location>
        <begin position="578"/>
        <end position="611"/>
    </location>
</feature>
<feature type="binding site" evidence="6">
    <location>
        <position position="17"/>
    </location>
    <ligand>
        <name>Zn(2+)</name>
        <dbReference type="ChEBI" id="CHEBI:29105"/>
    </ligand>
</feature>
<name>E0VHS8_PEDHC</name>
<evidence type="ECO:0000313" key="10">
    <source>
        <dbReference type="EMBL" id="EEB12851.1"/>
    </source>
</evidence>
<dbReference type="Pfam" id="PF07776">
    <property type="entry name" value="zf-AD"/>
    <property type="match status" value="1"/>
</dbReference>
<dbReference type="OrthoDB" id="6613118at2759"/>
<feature type="domain" description="ZAD" evidence="9">
    <location>
        <begin position="12"/>
        <end position="90"/>
    </location>
</feature>
<keyword evidence="1 6" id="KW-0479">Metal-binding</keyword>
<feature type="domain" description="C2H2-type" evidence="8">
    <location>
        <begin position="498"/>
        <end position="525"/>
    </location>
</feature>
<dbReference type="Gene3D" id="3.30.160.60">
    <property type="entry name" value="Classic Zinc Finger"/>
    <property type="match status" value="3"/>
</dbReference>
<dbReference type="eggNOG" id="KOG1721">
    <property type="taxonomic scope" value="Eukaryota"/>
</dbReference>
<dbReference type="InterPro" id="IPR012934">
    <property type="entry name" value="Znf_AD"/>
</dbReference>
<feature type="compositionally biased region" description="Basic and acidic residues" evidence="7">
    <location>
        <begin position="601"/>
        <end position="611"/>
    </location>
</feature>
<dbReference type="EMBL" id="AAZO01002431">
    <property type="status" value="NOT_ANNOTATED_CDS"/>
    <property type="molecule type" value="Genomic_DNA"/>
</dbReference>
<feature type="domain" description="C2H2-type" evidence="8">
    <location>
        <begin position="552"/>
        <end position="576"/>
    </location>
</feature>
<evidence type="ECO:0000256" key="3">
    <source>
        <dbReference type="ARBA" id="ARBA00022771"/>
    </source>
</evidence>
<evidence type="ECO:0000256" key="6">
    <source>
        <dbReference type="PROSITE-ProRule" id="PRU01263"/>
    </source>
</evidence>
<keyword evidence="3 5" id="KW-0863">Zinc-finger</keyword>
<dbReference type="Pfam" id="PF00096">
    <property type="entry name" value="zf-C2H2"/>
    <property type="match status" value="2"/>
</dbReference>
<dbReference type="InParanoid" id="E0VHS8"/>
<evidence type="ECO:0000259" key="8">
    <source>
        <dbReference type="PROSITE" id="PS50157"/>
    </source>
</evidence>
<reference evidence="10" key="1">
    <citation type="submission" date="2007-04" db="EMBL/GenBank/DDBJ databases">
        <title>Annotation of Pediculus humanus corporis strain USDA.</title>
        <authorList>
            <person name="Kirkness E."/>
            <person name="Hannick L."/>
            <person name="Hass B."/>
            <person name="Bruggner R."/>
            <person name="Lawson D."/>
            <person name="Bidwell S."/>
            <person name="Joardar V."/>
            <person name="Caler E."/>
            <person name="Walenz B."/>
            <person name="Inman J."/>
            <person name="Schobel S."/>
            <person name="Galinsky K."/>
            <person name="Amedeo P."/>
            <person name="Strausberg R."/>
        </authorList>
    </citation>
    <scope>NUCLEOTIDE SEQUENCE</scope>
    <source>
        <strain evidence="10">USDA</strain>
    </source>
</reference>
<dbReference type="AlphaFoldDB" id="E0VHS8"/>
<dbReference type="KEGG" id="phu:Phum_PHUM210780"/>
<evidence type="ECO:0000256" key="7">
    <source>
        <dbReference type="SAM" id="MobiDB-lite"/>
    </source>
</evidence>
<evidence type="ECO:0000259" key="9">
    <source>
        <dbReference type="PROSITE" id="PS51915"/>
    </source>
</evidence>
<accession>E0VHS8</accession>
<keyword evidence="2" id="KW-0677">Repeat</keyword>
<proteinExistence type="predicted"/>
<protein>
    <submittedName>
        <fullName evidence="10 11">Zinc finger protein, putative</fullName>
    </submittedName>
</protein>
<feature type="domain" description="C2H2-type" evidence="8">
    <location>
        <begin position="470"/>
        <end position="497"/>
    </location>
</feature>
<dbReference type="PROSITE" id="PS51915">
    <property type="entry name" value="ZAD"/>
    <property type="match status" value="1"/>
</dbReference>
<dbReference type="PANTHER" id="PTHR24379:SF121">
    <property type="entry name" value="C2H2-TYPE DOMAIN-CONTAINING PROTEIN"/>
    <property type="match status" value="1"/>
</dbReference>
<dbReference type="EMBL" id="DS235171">
    <property type="protein sequence ID" value="EEB12851.1"/>
    <property type="molecule type" value="Genomic_DNA"/>
</dbReference>
<feature type="binding site" evidence="6">
    <location>
        <position position="14"/>
    </location>
    <ligand>
        <name>Zn(2+)</name>
        <dbReference type="ChEBI" id="CHEBI:29105"/>
    </ligand>
</feature>
<feature type="binding site" evidence="6">
    <location>
        <position position="66"/>
    </location>
    <ligand>
        <name>Zn(2+)</name>
        <dbReference type="ChEBI" id="CHEBI:29105"/>
    </ligand>
</feature>
<dbReference type="FunFam" id="3.30.160.60:FF:000446">
    <property type="entry name" value="Zinc finger protein"/>
    <property type="match status" value="1"/>
</dbReference>
<dbReference type="OMA" id="NWECEST"/>
<dbReference type="Proteomes" id="UP000009046">
    <property type="component" value="Unassembled WGS sequence"/>
</dbReference>
<evidence type="ECO:0000313" key="11">
    <source>
        <dbReference type="EnsemblMetazoa" id="PHUM210780-PA"/>
    </source>
</evidence>
<sequence length="611" mass="71231">MAVQENIIDFNKICRLCLMEETVMSSIFNEQDKHSNSVPLPLRIMACVSVELNAIDGLPSQICTTCLCQVDGWYKFKDLCETADAVLRKCIKNEPVHVETVTQIRNKAQEIRQFFASPHLVKVDGLDSALSQLDPPPKPVVRIKVFIVLKIEPIKGNIIILEKTEKKNYTLTFQEIGVNNEDDIEMVPTVFTQKYIVYMNPDMYFKWLKTKYKLSNKIMLKELPRANHVKSYPCYEISFDSSIRQRNEKKNICDEEIVMEVGDCQLVAINPINKPHMVEQEEKSDNVNNVKDKSMNDHDYMSSKDKTILKSKINWECESTKMEEDSLANYSSTKAYLEKNLNERGNTHEEIIENVLYNFRLDNDGHVDVVSIVEGVTETNVQRGFRYACLFCSKIVLNKLVYDKHIRDTHLDYLICKVCDKQLYSLRNFLIHTKTHLGVYTFTCPVCGKGLTRASIFKSHMMYHYYGKVQECQICEKKFRDVFALKRHVQLHDKKIEYVCELCGFGTHLKSNLDYHVRAHSEEKLFMCELCGKQFTAPQSLHHHKKTHAPNFPCPHCKRTFRHEHKYKNHLKQNHSDLLKYNNNNNNDDDDDDDDDDDETNNTKEVYETNK</sequence>
<dbReference type="SUPFAM" id="SSF57667">
    <property type="entry name" value="beta-beta-alpha zinc fingers"/>
    <property type="match status" value="4"/>
</dbReference>
<dbReference type="GO" id="GO:0008270">
    <property type="term" value="F:zinc ion binding"/>
    <property type="evidence" value="ECO:0007669"/>
    <property type="project" value="UniProtKB-UniRule"/>
</dbReference>
<dbReference type="HOGENOM" id="CLU_447126_0_0_1"/>
<organism>
    <name type="scientific">Pediculus humanus subsp. corporis</name>
    <name type="common">Body louse</name>
    <dbReference type="NCBI Taxonomy" id="121224"/>
    <lineage>
        <taxon>Eukaryota</taxon>
        <taxon>Metazoa</taxon>
        <taxon>Ecdysozoa</taxon>
        <taxon>Arthropoda</taxon>
        <taxon>Hexapoda</taxon>
        <taxon>Insecta</taxon>
        <taxon>Pterygota</taxon>
        <taxon>Neoptera</taxon>
        <taxon>Paraneoptera</taxon>
        <taxon>Psocodea</taxon>
        <taxon>Troctomorpha</taxon>
        <taxon>Phthiraptera</taxon>
        <taxon>Anoplura</taxon>
        <taxon>Pediculidae</taxon>
        <taxon>Pediculus</taxon>
    </lineage>
</organism>
<dbReference type="GeneID" id="8237394"/>
<feature type="domain" description="C2H2-type" evidence="8">
    <location>
        <begin position="442"/>
        <end position="469"/>
    </location>
</feature>
<feature type="compositionally biased region" description="Acidic residues" evidence="7">
    <location>
        <begin position="587"/>
        <end position="600"/>
    </location>
</feature>
<keyword evidence="12" id="KW-1185">Reference proteome</keyword>
<dbReference type="SUPFAM" id="SSF57716">
    <property type="entry name" value="Glucocorticoid receptor-like (DNA-binding domain)"/>
    <property type="match status" value="1"/>
</dbReference>
<dbReference type="Gene3D" id="3.40.1800.20">
    <property type="match status" value="1"/>
</dbReference>
<dbReference type="EnsemblMetazoa" id="PHUM210780-RA">
    <property type="protein sequence ID" value="PHUM210780-PA"/>
    <property type="gene ID" value="PHUM210780"/>
</dbReference>
<dbReference type="RefSeq" id="XP_002425589.1">
    <property type="nucleotide sequence ID" value="XM_002425544.1"/>
</dbReference>
<dbReference type="InterPro" id="IPR036236">
    <property type="entry name" value="Znf_C2H2_sf"/>
</dbReference>
<keyword evidence="4 6" id="KW-0862">Zinc</keyword>
<gene>
    <name evidence="11" type="primary">8237394</name>
    <name evidence="10" type="ORF">Phum_PHUM210780</name>
</gene>
<dbReference type="PROSITE" id="PS00028">
    <property type="entry name" value="ZINC_FINGER_C2H2_1"/>
    <property type="match status" value="5"/>
</dbReference>
<dbReference type="SMART" id="SM00355">
    <property type="entry name" value="ZnF_C2H2"/>
    <property type="match status" value="7"/>
</dbReference>
<dbReference type="InterPro" id="IPR013087">
    <property type="entry name" value="Znf_C2H2_type"/>
</dbReference>
<dbReference type="GO" id="GO:0005634">
    <property type="term" value="C:nucleus"/>
    <property type="evidence" value="ECO:0007669"/>
    <property type="project" value="InterPro"/>
</dbReference>
<evidence type="ECO:0000313" key="12">
    <source>
        <dbReference type="Proteomes" id="UP000009046"/>
    </source>
</evidence>
<evidence type="ECO:0000256" key="5">
    <source>
        <dbReference type="PROSITE-ProRule" id="PRU00042"/>
    </source>
</evidence>
<feature type="binding site" evidence="6">
    <location>
        <position position="63"/>
    </location>
    <ligand>
        <name>Zn(2+)</name>
        <dbReference type="ChEBI" id="CHEBI:29105"/>
    </ligand>
</feature>
<dbReference type="PROSITE" id="PS50157">
    <property type="entry name" value="ZINC_FINGER_C2H2_2"/>
    <property type="match status" value="5"/>
</dbReference>